<evidence type="ECO:0000256" key="2">
    <source>
        <dbReference type="ARBA" id="ARBA00005752"/>
    </source>
</evidence>
<dbReference type="InterPro" id="IPR001962">
    <property type="entry name" value="Asn_synthase"/>
</dbReference>
<dbReference type="GO" id="GO:0006529">
    <property type="term" value="P:asparagine biosynthetic process"/>
    <property type="evidence" value="ECO:0007669"/>
    <property type="project" value="InterPro"/>
</dbReference>
<dbReference type="SUPFAM" id="SSF52402">
    <property type="entry name" value="Adenine nucleotide alpha hydrolases-like"/>
    <property type="match status" value="1"/>
</dbReference>
<sequence length="572" mass="65491">MCDSLKHGGPDDGGVFSDEGANLVFGHRRLSIIDLSKNGHQPMADGKQRVWITFNGEIYNYREIKEELLKAGVLFHSNTDTEVIINAYLQWGISSFSKLRGMFAFALYDKEEGTTFLVRDATGVKPLYYYAGDGTLCFASEIKAFKISGIATGQDPAWAVRFLAFGHIPEPYTTLKGVLSLKKGHYLSWDHHSGSFSIAEFYHPPAVNYITNATDAKDYIRNSLKAAINRQLIADAPIGVFLSGGVDSSLVSLLANQQKEQQLKTVSIFFNEKSYDERAYQNIVLDQISGEKYAHLVQQQDFETFFPRIISDMDMPTTDGINSWFISKYAHEDGLKAVLSGVGADELFGGYPSFNRIKYLQYLRKIPSVLFRAANYFKTDRYRKISFLSHEHYLADYLLLRALFVPADIARILNMDTKEVGEILFNEADINNLGPYNEEHAAWFESNLYMQNQLLRDTDVMSMSHGLEVRVPYLDEDFQQMVKTISPEIRFSKNQPKKILIDSFKEILPEMTWNRPKMGFTFPFQEWMSRHIEISNEKLYKGKFAQNEVLKFKSGQMHWSKVFALYQIQLHV</sequence>
<evidence type="ECO:0000256" key="4">
    <source>
        <dbReference type="ARBA" id="ARBA00022741"/>
    </source>
</evidence>
<keyword evidence="6" id="KW-0315">Glutamine amidotransferase</keyword>
<dbReference type="InterPro" id="IPR014729">
    <property type="entry name" value="Rossmann-like_a/b/a_fold"/>
</dbReference>
<evidence type="ECO:0000313" key="10">
    <source>
        <dbReference type="EMBL" id="MBB3057083.1"/>
    </source>
</evidence>
<dbReference type="Gene3D" id="3.40.50.620">
    <property type="entry name" value="HUPs"/>
    <property type="match status" value="1"/>
</dbReference>
<keyword evidence="5 8" id="KW-0067">ATP-binding</keyword>
<evidence type="ECO:0000256" key="5">
    <source>
        <dbReference type="ARBA" id="ARBA00022840"/>
    </source>
</evidence>
<dbReference type="PIRSF" id="PIRSF001589">
    <property type="entry name" value="Asn_synthetase_glu-h"/>
    <property type="match status" value="1"/>
</dbReference>
<dbReference type="PANTHER" id="PTHR43284:SF1">
    <property type="entry name" value="ASPARAGINE SYNTHETASE"/>
    <property type="match status" value="1"/>
</dbReference>
<feature type="binding site" evidence="8">
    <location>
        <begin position="340"/>
        <end position="341"/>
    </location>
    <ligand>
        <name>ATP</name>
        <dbReference type="ChEBI" id="CHEBI:30616"/>
    </ligand>
</feature>
<protein>
    <recommendedName>
        <fullName evidence="3">asparagine synthase (glutamine-hydrolyzing)</fullName>
        <ecNumber evidence="3">6.3.5.4</ecNumber>
    </recommendedName>
</protein>
<evidence type="ECO:0000256" key="6">
    <source>
        <dbReference type="ARBA" id="ARBA00022962"/>
    </source>
</evidence>
<keyword evidence="4 8" id="KW-0547">Nucleotide-binding</keyword>
<dbReference type="SUPFAM" id="SSF56235">
    <property type="entry name" value="N-terminal nucleophile aminohydrolases (Ntn hydrolases)"/>
    <property type="match status" value="1"/>
</dbReference>
<accession>A0A839SIG2</accession>
<dbReference type="EC" id="6.3.5.4" evidence="3"/>
<feature type="binding site" evidence="8">
    <location>
        <position position="268"/>
    </location>
    <ligand>
        <name>ATP</name>
        <dbReference type="ChEBI" id="CHEBI:30616"/>
    </ligand>
</feature>
<comment type="pathway">
    <text evidence="1">Amino-acid biosynthesis; L-asparagine biosynthesis; L-asparagine from L-aspartate (L-Gln route): step 1/1.</text>
</comment>
<keyword evidence="11" id="KW-1185">Reference proteome</keyword>
<dbReference type="Pfam" id="PF00733">
    <property type="entry name" value="Asn_synthase"/>
    <property type="match status" value="1"/>
</dbReference>
<feature type="binding site" evidence="8">
    <location>
        <position position="80"/>
    </location>
    <ligand>
        <name>L-glutamine</name>
        <dbReference type="ChEBI" id="CHEBI:58359"/>
    </ligand>
</feature>
<feature type="domain" description="Glutamine amidotransferase type-2" evidence="9">
    <location>
        <begin position="1"/>
        <end position="192"/>
    </location>
</feature>
<comment type="similarity">
    <text evidence="2">Belongs to the asparagine synthetase family.</text>
</comment>
<dbReference type="CDD" id="cd01991">
    <property type="entry name" value="Asn_synthase_B_C"/>
    <property type="match status" value="1"/>
</dbReference>
<evidence type="ECO:0000313" key="11">
    <source>
        <dbReference type="Proteomes" id="UP000539265"/>
    </source>
</evidence>
<dbReference type="GO" id="GO:0005829">
    <property type="term" value="C:cytosol"/>
    <property type="evidence" value="ECO:0007669"/>
    <property type="project" value="TreeGrafter"/>
</dbReference>
<dbReference type="EMBL" id="JACHWX010000011">
    <property type="protein sequence ID" value="MBB3057083.1"/>
    <property type="molecule type" value="Genomic_DNA"/>
</dbReference>
<dbReference type="NCBIfam" id="TIGR01536">
    <property type="entry name" value="asn_synth_AEB"/>
    <property type="match status" value="1"/>
</dbReference>
<gene>
    <name evidence="10" type="ORF">FHS11_003511</name>
</gene>
<comment type="caution">
    <text evidence="10">The sequence shown here is derived from an EMBL/GenBank/DDBJ whole genome shotgun (WGS) entry which is preliminary data.</text>
</comment>
<dbReference type="Proteomes" id="UP000539265">
    <property type="component" value="Unassembled WGS sequence"/>
</dbReference>
<evidence type="ECO:0000256" key="8">
    <source>
        <dbReference type="PIRSR" id="PIRSR001589-2"/>
    </source>
</evidence>
<dbReference type="GO" id="GO:0005524">
    <property type="term" value="F:ATP binding"/>
    <property type="evidence" value="ECO:0007669"/>
    <property type="project" value="UniProtKB-KW"/>
</dbReference>
<dbReference type="CDD" id="cd00712">
    <property type="entry name" value="AsnB"/>
    <property type="match status" value="1"/>
</dbReference>
<dbReference type="InterPro" id="IPR033738">
    <property type="entry name" value="AsnB_N"/>
</dbReference>
<evidence type="ECO:0000256" key="7">
    <source>
        <dbReference type="ARBA" id="ARBA00048741"/>
    </source>
</evidence>
<organism evidence="10 11">
    <name type="scientific">Mucilaginibacter gotjawali</name>
    <dbReference type="NCBI Taxonomy" id="1550579"/>
    <lineage>
        <taxon>Bacteria</taxon>
        <taxon>Pseudomonadati</taxon>
        <taxon>Bacteroidota</taxon>
        <taxon>Sphingobacteriia</taxon>
        <taxon>Sphingobacteriales</taxon>
        <taxon>Sphingobacteriaceae</taxon>
        <taxon>Mucilaginibacter</taxon>
    </lineage>
</organism>
<dbReference type="PANTHER" id="PTHR43284">
    <property type="entry name" value="ASPARAGINE SYNTHETASE (GLUTAMINE-HYDROLYZING)"/>
    <property type="match status" value="1"/>
</dbReference>
<dbReference type="Gene3D" id="3.60.20.10">
    <property type="entry name" value="Glutamine Phosphoribosylpyrophosphate, subunit 1, domain 1"/>
    <property type="match status" value="1"/>
</dbReference>
<dbReference type="AlphaFoldDB" id="A0A839SIG2"/>
<dbReference type="InterPro" id="IPR029055">
    <property type="entry name" value="Ntn_hydrolases_N"/>
</dbReference>
<dbReference type="InterPro" id="IPR017932">
    <property type="entry name" value="GATase_2_dom"/>
</dbReference>
<evidence type="ECO:0000259" key="9">
    <source>
        <dbReference type="PROSITE" id="PS51278"/>
    </source>
</evidence>
<name>A0A839SIG2_9SPHI</name>
<comment type="catalytic activity">
    <reaction evidence="7">
        <text>L-aspartate + L-glutamine + ATP + H2O = L-asparagine + L-glutamate + AMP + diphosphate + H(+)</text>
        <dbReference type="Rhea" id="RHEA:12228"/>
        <dbReference type="ChEBI" id="CHEBI:15377"/>
        <dbReference type="ChEBI" id="CHEBI:15378"/>
        <dbReference type="ChEBI" id="CHEBI:29985"/>
        <dbReference type="ChEBI" id="CHEBI:29991"/>
        <dbReference type="ChEBI" id="CHEBI:30616"/>
        <dbReference type="ChEBI" id="CHEBI:33019"/>
        <dbReference type="ChEBI" id="CHEBI:58048"/>
        <dbReference type="ChEBI" id="CHEBI:58359"/>
        <dbReference type="ChEBI" id="CHEBI:456215"/>
        <dbReference type="EC" id="6.3.5.4"/>
    </reaction>
</comment>
<keyword evidence="10" id="KW-0436">Ligase</keyword>
<dbReference type="InterPro" id="IPR006426">
    <property type="entry name" value="Asn_synth_AEB"/>
</dbReference>
<dbReference type="GO" id="GO:0004066">
    <property type="term" value="F:asparagine synthase (glutamine-hydrolyzing) activity"/>
    <property type="evidence" value="ECO:0007669"/>
    <property type="project" value="UniProtKB-EC"/>
</dbReference>
<dbReference type="Pfam" id="PF13537">
    <property type="entry name" value="GATase_7"/>
    <property type="match status" value="1"/>
</dbReference>
<evidence type="ECO:0000256" key="1">
    <source>
        <dbReference type="ARBA" id="ARBA00005187"/>
    </source>
</evidence>
<dbReference type="PROSITE" id="PS51278">
    <property type="entry name" value="GATASE_TYPE_2"/>
    <property type="match status" value="1"/>
</dbReference>
<evidence type="ECO:0000256" key="3">
    <source>
        <dbReference type="ARBA" id="ARBA00012737"/>
    </source>
</evidence>
<reference evidence="10" key="1">
    <citation type="submission" date="2020-08" db="EMBL/GenBank/DDBJ databases">
        <title>Genomic Encyclopedia of Type Strains, Phase III (KMG-III): the genomes of soil and plant-associated and newly described type strains.</title>
        <authorList>
            <person name="Whitman W."/>
        </authorList>
    </citation>
    <scope>NUCLEOTIDE SEQUENCE [LARGE SCALE GENOMIC DNA]</scope>
    <source>
        <strain evidence="10">CECT 8628</strain>
    </source>
</reference>
<proteinExistence type="inferred from homology"/>
<dbReference type="InterPro" id="IPR051786">
    <property type="entry name" value="ASN_synthetase/amidase"/>
</dbReference>